<keyword evidence="4" id="KW-1185">Reference proteome</keyword>
<dbReference type="Proteomes" id="UP000054166">
    <property type="component" value="Unassembled WGS sequence"/>
</dbReference>
<feature type="compositionally biased region" description="Low complexity" evidence="1">
    <location>
        <begin position="401"/>
        <end position="412"/>
    </location>
</feature>
<feature type="region of interest" description="Disordered" evidence="1">
    <location>
        <begin position="394"/>
        <end position="427"/>
    </location>
</feature>
<keyword evidence="2" id="KW-1133">Transmembrane helix</keyword>
<feature type="region of interest" description="Disordered" evidence="1">
    <location>
        <begin position="475"/>
        <end position="575"/>
    </location>
</feature>
<reference evidence="4" key="2">
    <citation type="submission" date="2015-01" db="EMBL/GenBank/DDBJ databases">
        <title>Evolutionary Origins and Diversification of the Mycorrhizal Mutualists.</title>
        <authorList>
            <consortium name="DOE Joint Genome Institute"/>
            <consortium name="Mycorrhizal Genomics Consortium"/>
            <person name="Kohler A."/>
            <person name="Kuo A."/>
            <person name="Nagy L.G."/>
            <person name="Floudas D."/>
            <person name="Copeland A."/>
            <person name="Barry K.W."/>
            <person name="Cichocki N."/>
            <person name="Veneault-Fourrey C."/>
            <person name="LaButti K."/>
            <person name="Lindquist E.A."/>
            <person name="Lipzen A."/>
            <person name="Lundell T."/>
            <person name="Morin E."/>
            <person name="Murat C."/>
            <person name="Riley R."/>
            <person name="Ohm R."/>
            <person name="Sun H."/>
            <person name="Tunlid A."/>
            <person name="Henrissat B."/>
            <person name="Grigoriev I.V."/>
            <person name="Hibbett D.S."/>
            <person name="Martin F."/>
        </authorList>
    </citation>
    <scope>NUCLEOTIDE SEQUENCE [LARGE SCALE GENOMIC DNA]</scope>
    <source>
        <strain evidence="4">F 1598</strain>
    </source>
</reference>
<feature type="region of interest" description="Disordered" evidence="1">
    <location>
        <begin position="155"/>
        <end position="188"/>
    </location>
</feature>
<feature type="region of interest" description="Disordered" evidence="1">
    <location>
        <begin position="1"/>
        <end position="72"/>
    </location>
</feature>
<feature type="compositionally biased region" description="Low complexity" evidence="1">
    <location>
        <begin position="174"/>
        <end position="184"/>
    </location>
</feature>
<organism evidence="3 4">
    <name type="scientific">Piloderma croceum (strain F 1598)</name>
    <dbReference type="NCBI Taxonomy" id="765440"/>
    <lineage>
        <taxon>Eukaryota</taxon>
        <taxon>Fungi</taxon>
        <taxon>Dikarya</taxon>
        <taxon>Basidiomycota</taxon>
        <taxon>Agaricomycotina</taxon>
        <taxon>Agaricomycetes</taxon>
        <taxon>Agaricomycetidae</taxon>
        <taxon>Atheliales</taxon>
        <taxon>Atheliaceae</taxon>
        <taxon>Piloderma</taxon>
    </lineage>
</organism>
<feature type="transmembrane region" description="Helical" evidence="2">
    <location>
        <begin position="955"/>
        <end position="984"/>
    </location>
</feature>
<feature type="compositionally biased region" description="Polar residues" evidence="1">
    <location>
        <begin position="515"/>
        <end position="526"/>
    </location>
</feature>
<feature type="compositionally biased region" description="Pro residues" evidence="1">
    <location>
        <begin position="163"/>
        <end position="173"/>
    </location>
</feature>
<keyword evidence="2" id="KW-0472">Membrane</keyword>
<feature type="compositionally biased region" description="Low complexity" evidence="1">
    <location>
        <begin position="480"/>
        <end position="495"/>
    </location>
</feature>
<feature type="transmembrane region" description="Helical" evidence="2">
    <location>
        <begin position="910"/>
        <end position="935"/>
    </location>
</feature>
<dbReference type="AlphaFoldDB" id="A0A0C3GDC8"/>
<dbReference type="HOGENOM" id="CLU_007123_0_0_1"/>
<dbReference type="OrthoDB" id="3190515at2759"/>
<feature type="compositionally biased region" description="Basic and acidic residues" evidence="1">
    <location>
        <begin position="527"/>
        <end position="537"/>
    </location>
</feature>
<evidence type="ECO:0000256" key="1">
    <source>
        <dbReference type="SAM" id="MobiDB-lite"/>
    </source>
</evidence>
<dbReference type="EMBL" id="KN832976">
    <property type="protein sequence ID" value="KIM88636.1"/>
    <property type="molecule type" value="Genomic_DNA"/>
</dbReference>
<keyword evidence="2" id="KW-0812">Transmembrane</keyword>
<dbReference type="STRING" id="765440.A0A0C3GDC8"/>
<reference evidence="3 4" key="1">
    <citation type="submission" date="2014-04" db="EMBL/GenBank/DDBJ databases">
        <authorList>
            <consortium name="DOE Joint Genome Institute"/>
            <person name="Kuo A."/>
            <person name="Tarkka M."/>
            <person name="Buscot F."/>
            <person name="Kohler A."/>
            <person name="Nagy L.G."/>
            <person name="Floudas D."/>
            <person name="Copeland A."/>
            <person name="Barry K.W."/>
            <person name="Cichocki N."/>
            <person name="Veneault-Fourrey C."/>
            <person name="LaButti K."/>
            <person name="Lindquist E.A."/>
            <person name="Lipzen A."/>
            <person name="Lundell T."/>
            <person name="Morin E."/>
            <person name="Murat C."/>
            <person name="Sun H."/>
            <person name="Tunlid A."/>
            <person name="Henrissat B."/>
            <person name="Grigoriev I.V."/>
            <person name="Hibbett D.S."/>
            <person name="Martin F."/>
            <person name="Nordberg H.P."/>
            <person name="Cantor M.N."/>
            <person name="Hua S.X."/>
        </authorList>
    </citation>
    <scope>NUCLEOTIDE SEQUENCE [LARGE SCALE GENOMIC DNA]</scope>
    <source>
        <strain evidence="3 4">F 1598</strain>
    </source>
</reference>
<feature type="compositionally biased region" description="Polar residues" evidence="1">
    <location>
        <begin position="1"/>
        <end position="22"/>
    </location>
</feature>
<evidence type="ECO:0000313" key="3">
    <source>
        <dbReference type="EMBL" id="KIM88636.1"/>
    </source>
</evidence>
<accession>A0A0C3GDC8</accession>
<gene>
    <name evidence="3" type="ORF">PILCRDRAFT_813610</name>
</gene>
<proteinExistence type="predicted"/>
<feature type="compositionally biased region" description="Polar residues" evidence="1">
    <location>
        <begin position="53"/>
        <end position="65"/>
    </location>
</feature>
<sequence>MTESNAVAGSSSGHPTPASGSRSRIHFSDDQGSSGPDRPPRPEGGAPLPRKPTQASKGGTASSKLGNDGRRRVRSLGAKSLLSDTSLFGTFPAKRSMDISRVQSVENVPFGIGLDPAVDVFGPGALSDEYDLSNEDPKILKDVQHALKLKARREARLQGLTPSSPPKEMPPRPSISSDPSGPSPGQIVFPSTVLKSHVTSSTMNTSKSSEIDFSPSTGITALHPVPLSSNGGATLDWTGSSSDEERHDRKWTLSITRAKSKDKFPLASKAIVEKQDSIFTDKIARIKAEAKPHTLRKAAITSEQLQRRYDLVYKSLTGPARARINPASAVRWYAASGSDLQASLDDAEPLTWLKHLLDKRGRKSMTRLPWHLTALIVEEYVRSQIRPETMETIPEDATAVSTSQPQSPMSTPYLIRPRPSPHNSFSPSISRGLLYEGHVSFEPYIESTRASLEGESRRSGDGNLRAWRHSLPGVVDSPHSSLYSSNQSVSSNINNRPEMNRLTSHIRRQPWGSDDGSSSAHNSLSEDMSRSDDGDPKRRTRRNPRPPNLAFNPVVKSDNDAVRSHPLSEAGNNLDANIDAPLTVKARLATLSDDGEPTAMMRADSKAQTHAEPPASATTPRALPLRKGVRMSLPSARILEEEQNRHRHQDEADEEKERYDYELKAQLLDDAMSRNQRIRQALQRVAAGVREYDLLRTNLMKSLGVPHRSIPTELLDAFSHDPAAVTGATRRWRGWRAVEDIHNRITRQRETFRVFLSMSQDRFSPPDSVFDGPIATLSQTLETLEAHREASMAKAREVTGLLTSVKGIHASVKTEYNDTLSHTSVVYPELSQIVALEESYKDQSRQLWEFGMDTLTFILDTVTPFWRNYGKTIGEDVRDFLIIPLYRNEFTGEAKRYPIRTLPKRSYRHLLGLLLFFVVAVGVTMLQGRATISFLSYYKLPWTALNGFRWAVMPFFWIAALIQTCAVLIEFCIVFAQLAVVAWWTGWLLNICA</sequence>
<evidence type="ECO:0000256" key="2">
    <source>
        <dbReference type="SAM" id="Phobius"/>
    </source>
</evidence>
<dbReference type="InParanoid" id="A0A0C3GDC8"/>
<protein>
    <submittedName>
        <fullName evidence="3">Uncharacterized protein</fullName>
    </submittedName>
</protein>
<name>A0A0C3GDC8_PILCF</name>
<evidence type="ECO:0000313" key="4">
    <source>
        <dbReference type="Proteomes" id="UP000054166"/>
    </source>
</evidence>